<dbReference type="PROSITE" id="PS50043">
    <property type="entry name" value="HTH_LUXR_2"/>
    <property type="match status" value="1"/>
</dbReference>
<keyword evidence="1" id="KW-0547">Nucleotide-binding</keyword>
<dbReference type="GO" id="GO:0006355">
    <property type="term" value="P:regulation of DNA-templated transcription"/>
    <property type="evidence" value="ECO:0007669"/>
    <property type="project" value="InterPro"/>
</dbReference>
<dbReference type="Pfam" id="PF00196">
    <property type="entry name" value="GerE"/>
    <property type="match status" value="1"/>
</dbReference>
<dbReference type="Gene3D" id="1.10.10.10">
    <property type="entry name" value="Winged helix-like DNA-binding domain superfamily/Winged helix DNA-binding domain"/>
    <property type="match status" value="1"/>
</dbReference>
<dbReference type="InterPro" id="IPR000792">
    <property type="entry name" value="Tscrpt_reg_LuxR_C"/>
</dbReference>
<dbReference type="InterPro" id="IPR011990">
    <property type="entry name" value="TPR-like_helical_dom_sf"/>
</dbReference>
<dbReference type="RefSeq" id="WP_312875013.1">
    <property type="nucleotide sequence ID" value="NZ_WOFH01000023.1"/>
</dbReference>
<dbReference type="CDD" id="cd06170">
    <property type="entry name" value="LuxR_C_like"/>
    <property type="match status" value="1"/>
</dbReference>
<dbReference type="SUPFAM" id="SSF52540">
    <property type="entry name" value="P-loop containing nucleoside triphosphate hydrolases"/>
    <property type="match status" value="1"/>
</dbReference>
<dbReference type="InterPro" id="IPR036388">
    <property type="entry name" value="WH-like_DNA-bd_sf"/>
</dbReference>
<keyword evidence="5" id="KW-1185">Reference proteome</keyword>
<organism evidence="4 5">
    <name type="scientific">Actinomadura litoris</name>
    <dbReference type="NCBI Taxonomy" id="2678616"/>
    <lineage>
        <taxon>Bacteria</taxon>
        <taxon>Bacillati</taxon>
        <taxon>Actinomycetota</taxon>
        <taxon>Actinomycetes</taxon>
        <taxon>Streptosporangiales</taxon>
        <taxon>Thermomonosporaceae</taxon>
        <taxon>Actinomadura</taxon>
    </lineage>
</organism>
<dbReference type="GO" id="GO:0004016">
    <property type="term" value="F:adenylate cyclase activity"/>
    <property type="evidence" value="ECO:0007669"/>
    <property type="project" value="TreeGrafter"/>
</dbReference>
<dbReference type="PANTHER" id="PTHR16305">
    <property type="entry name" value="TESTICULAR SOLUBLE ADENYLYL CYCLASE"/>
    <property type="match status" value="1"/>
</dbReference>
<sequence>MYVPPRLVGRVRESGELDAAFRAAREGTPSAVLLGGEAGVGKSRLLGVFADRWRAQGARFLAGGCLELGTEGLPFAPFTAAMRQLVRDIGVDGVGALLPAGAAPGLGRLLPDFGEADGDAFTAEARARLFELVLTLLERLAADGPVVLAVEDAHWADRSTRDLLVFLVRNLGAGVPLLIVATYRTDEVHRSHPLRPLLTELDRVPGVRRVEVARLGREEVRELVRGVLGAEPPAARLEEVFARSEGNPLFVEALLGSGGDADLPESLRDLLLGAVHRLPEETQEILRVAAGGGARIEHELLAAVTGLDEQALTRGLRPAVASNALVVDGDGYAFRHALIREAVHDDLLPGERTRLHARYARVLEERPGLMPARQRAVTLAYHWYAAHDVVRALTGAWEAVGETRKALAHAESLRMASRVLELWDRVPDAAHRIGVPHAEVMEQAVTFAWLAGESERGVRLANAALATPGLEAEDPMRAARLYQRRGLMGMKLARDDAVNDFRTAARIVPAYPPSRTRARVLATLAHQTAGLHGTRDESRAAAEEAMEVARAVGDVEPEIELGLRLAWDQVLRDGDLEACLARIDRVAELAGEVQAIDPLMRSLVNRADVLEMFGRHREAAAVAAEGIARAERYGVARTTGAYLAINTAEPLVSLGHWDEALAVIGRALAQDPPNVIRGGLVFLAGGVAVARGDLDAAAAEAAAARELIALGAARRAQHLFPVCRLEALVALGRGRAADALAALDPVMTDEDLPDGPRYALPALVTAATACAALGDTGPLAAIRARVAGMSVHGPVQEAHRLTFAAEAARAEGVLDRAAWEAAVAAWDALEQPHSTAFALVRTAEAAIADGDRNAAGARLRRADRLAADLRAAPLRDKAARLARRARITLGGAEPEPPRLGLTPREAEVLRLVAAGRSNREIAAALFISAKTASVHVSNILAKLGVSGRGEAAATAHRLHLFDDG</sequence>
<dbReference type="PRINTS" id="PR00038">
    <property type="entry name" value="HTHLUXR"/>
</dbReference>
<dbReference type="SMART" id="SM00421">
    <property type="entry name" value="HTH_LUXR"/>
    <property type="match status" value="1"/>
</dbReference>
<evidence type="ECO:0000313" key="4">
    <source>
        <dbReference type="EMBL" id="MUN42655.1"/>
    </source>
</evidence>
<dbReference type="Gene3D" id="1.25.40.10">
    <property type="entry name" value="Tetratricopeptide repeat domain"/>
    <property type="match status" value="1"/>
</dbReference>
<feature type="domain" description="HTH luxR-type" evidence="3">
    <location>
        <begin position="893"/>
        <end position="959"/>
    </location>
</feature>
<evidence type="ECO:0000256" key="1">
    <source>
        <dbReference type="ARBA" id="ARBA00022741"/>
    </source>
</evidence>
<reference evidence="4 5" key="1">
    <citation type="submission" date="2019-11" db="EMBL/GenBank/DDBJ databases">
        <authorList>
            <person name="Cao P."/>
        </authorList>
    </citation>
    <scope>NUCLEOTIDE SEQUENCE [LARGE SCALE GENOMIC DNA]</scope>
    <source>
        <strain evidence="4 5">NEAU-AAG5</strain>
    </source>
</reference>
<dbReference type="GO" id="GO:0005737">
    <property type="term" value="C:cytoplasm"/>
    <property type="evidence" value="ECO:0007669"/>
    <property type="project" value="TreeGrafter"/>
</dbReference>
<evidence type="ECO:0000259" key="3">
    <source>
        <dbReference type="PROSITE" id="PS50043"/>
    </source>
</evidence>
<evidence type="ECO:0000313" key="5">
    <source>
        <dbReference type="Proteomes" id="UP000432015"/>
    </source>
</evidence>
<dbReference type="EMBL" id="WOFH01000023">
    <property type="protein sequence ID" value="MUN42655.1"/>
    <property type="molecule type" value="Genomic_DNA"/>
</dbReference>
<protein>
    <submittedName>
        <fullName evidence="4">AAA family ATPase</fullName>
    </submittedName>
</protein>
<name>A0A7K1LEP2_9ACTN</name>
<dbReference type="InterPro" id="IPR027417">
    <property type="entry name" value="P-loop_NTPase"/>
</dbReference>
<evidence type="ECO:0000256" key="2">
    <source>
        <dbReference type="ARBA" id="ARBA00022840"/>
    </source>
</evidence>
<dbReference type="GO" id="GO:0003677">
    <property type="term" value="F:DNA binding"/>
    <property type="evidence" value="ECO:0007669"/>
    <property type="project" value="InterPro"/>
</dbReference>
<dbReference type="InterPro" id="IPR016032">
    <property type="entry name" value="Sig_transdc_resp-reg_C-effctor"/>
</dbReference>
<dbReference type="PANTHER" id="PTHR16305:SF35">
    <property type="entry name" value="TRANSCRIPTIONAL ACTIVATOR DOMAIN"/>
    <property type="match status" value="1"/>
</dbReference>
<dbReference type="Proteomes" id="UP000432015">
    <property type="component" value="Unassembled WGS sequence"/>
</dbReference>
<dbReference type="SUPFAM" id="SSF46894">
    <property type="entry name" value="C-terminal effector domain of the bipartite response regulators"/>
    <property type="match status" value="1"/>
</dbReference>
<comment type="caution">
    <text evidence="4">The sequence shown here is derived from an EMBL/GenBank/DDBJ whole genome shotgun (WGS) entry which is preliminary data.</text>
</comment>
<gene>
    <name evidence="4" type="ORF">GNZ18_39600</name>
</gene>
<dbReference type="SUPFAM" id="SSF48452">
    <property type="entry name" value="TPR-like"/>
    <property type="match status" value="1"/>
</dbReference>
<accession>A0A7K1LEP2</accession>
<dbReference type="InterPro" id="IPR041664">
    <property type="entry name" value="AAA_16"/>
</dbReference>
<keyword evidence="2" id="KW-0067">ATP-binding</keyword>
<dbReference type="Pfam" id="PF13191">
    <property type="entry name" value="AAA_16"/>
    <property type="match status" value="1"/>
</dbReference>
<proteinExistence type="predicted"/>
<dbReference type="AlphaFoldDB" id="A0A7K1LEP2"/>
<dbReference type="GO" id="GO:0005524">
    <property type="term" value="F:ATP binding"/>
    <property type="evidence" value="ECO:0007669"/>
    <property type="project" value="UniProtKB-KW"/>
</dbReference>